<keyword evidence="5" id="KW-1185">Reference proteome</keyword>
<feature type="region of interest" description="Disordered" evidence="1">
    <location>
        <begin position="332"/>
        <end position="413"/>
    </location>
</feature>
<feature type="compositionally biased region" description="Polar residues" evidence="1">
    <location>
        <begin position="340"/>
        <end position="352"/>
    </location>
</feature>
<proteinExistence type="predicted"/>
<name>A0AAE0NFD2_9PEZI</name>
<feature type="transmembrane region" description="Helical" evidence="2">
    <location>
        <begin position="297"/>
        <end position="320"/>
    </location>
</feature>
<keyword evidence="3" id="KW-0732">Signal</keyword>
<feature type="compositionally biased region" description="Polar residues" evidence="1">
    <location>
        <begin position="277"/>
        <end position="292"/>
    </location>
</feature>
<feature type="compositionally biased region" description="Pro residues" evidence="1">
    <location>
        <begin position="371"/>
        <end position="382"/>
    </location>
</feature>
<dbReference type="AlphaFoldDB" id="A0AAE0NFD2"/>
<evidence type="ECO:0008006" key="6">
    <source>
        <dbReference type="Google" id="ProtNLM"/>
    </source>
</evidence>
<sequence length="413" mass="43191">MERTRLSLACLLLCIARQAACGAVCYNPDGTVVGDKKIIACNSAATGKSGSHSACCNQGMGDICMSTGVCVSSAAKTPDSMIWINGCTDSTWRDPVCAQYCNPPPNATKGYSRVMKPCGEKTWCCSGAYLTDAECCQNSFMLIRKLGTVVRQLSPSDSPASANTPATTDAGIKTLLSSQTQAAPEKATQGNSQSDGQSDSQSDGQTNGDSDSQTNNQSDSQTNNQTNSQTTDQGNDQSNGQNNSQTSGASTSKSATKTTTRPSAQTSSAPDGDVLANTGNNSTLTPSDGPTSNNNNIAPIIGGILGSLLLAVSIALAVAVMQNRRLKRLVDAAKAEPSQPRISANDKYQYTNSSSSSSDEQPAAYQYQYTTPPPPPVPPPRTSDPSTWPRASGPRTWPSQELPTIEHAVNQLP</sequence>
<accession>A0AAE0NFD2</accession>
<keyword evidence="2" id="KW-1133">Transmembrane helix</keyword>
<feature type="chain" id="PRO_5042157091" description="Mid2 domain-containing protein" evidence="3">
    <location>
        <begin position="23"/>
        <end position="413"/>
    </location>
</feature>
<comment type="caution">
    <text evidence="4">The sequence shown here is derived from an EMBL/GenBank/DDBJ whole genome shotgun (WGS) entry which is preliminary data.</text>
</comment>
<keyword evidence="2" id="KW-0472">Membrane</keyword>
<dbReference type="Proteomes" id="UP001287356">
    <property type="component" value="Unassembled WGS sequence"/>
</dbReference>
<keyword evidence="2" id="KW-0812">Transmembrane</keyword>
<organism evidence="4 5">
    <name type="scientific">Lasiosphaeria ovina</name>
    <dbReference type="NCBI Taxonomy" id="92902"/>
    <lineage>
        <taxon>Eukaryota</taxon>
        <taxon>Fungi</taxon>
        <taxon>Dikarya</taxon>
        <taxon>Ascomycota</taxon>
        <taxon>Pezizomycotina</taxon>
        <taxon>Sordariomycetes</taxon>
        <taxon>Sordariomycetidae</taxon>
        <taxon>Sordariales</taxon>
        <taxon>Lasiosphaeriaceae</taxon>
        <taxon>Lasiosphaeria</taxon>
    </lineage>
</organism>
<gene>
    <name evidence="4" type="ORF">B0T24DRAFT_664481</name>
</gene>
<evidence type="ECO:0000256" key="3">
    <source>
        <dbReference type="SAM" id="SignalP"/>
    </source>
</evidence>
<evidence type="ECO:0000313" key="4">
    <source>
        <dbReference type="EMBL" id="KAK3380492.1"/>
    </source>
</evidence>
<evidence type="ECO:0000256" key="1">
    <source>
        <dbReference type="SAM" id="MobiDB-lite"/>
    </source>
</evidence>
<evidence type="ECO:0000313" key="5">
    <source>
        <dbReference type="Proteomes" id="UP001287356"/>
    </source>
</evidence>
<feature type="signal peptide" evidence="3">
    <location>
        <begin position="1"/>
        <end position="22"/>
    </location>
</feature>
<reference evidence="4" key="2">
    <citation type="submission" date="2023-06" db="EMBL/GenBank/DDBJ databases">
        <authorList>
            <consortium name="Lawrence Berkeley National Laboratory"/>
            <person name="Haridas S."/>
            <person name="Hensen N."/>
            <person name="Bonometti L."/>
            <person name="Westerberg I."/>
            <person name="Brannstrom I.O."/>
            <person name="Guillou S."/>
            <person name="Cros-Aarteil S."/>
            <person name="Calhoun S."/>
            <person name="Kuo A."/>
            <person name="Mondo S."/>
            <person name="Pangilinan J."/>
            <person name="Riley R."/>
            <person name="Labutti K."/>
            <person name="Andreopoulos B."/>
            <person name="Lipzen A."/>
            <person name="Chen C."/>
            <person name="Yanf M."/>
            <person name="Daum C."/>
            <person name="Ng V."/>
            <person name="Clum A."/>
            <person name="Steindorff A."/>
            <person name="Ohm R."/>
            <person name="Martin F."/>
            <person name="Silar P."/>
            <person name="Natvig D."/>
            <person name="Lalanne C."/>
            <person name="Gautier V."/>
            <person name="Ament-Velasquez S.L."/>
            <person name="Kruys A."/>
            <person name="Hutchinson M.I."/>
            <person name="Powell A.J."/>
            <person name="Barry K."/>
            <person name="Miller A.N."/>
            <person name="Grigoriev I.V."/>
            <person name="Debuchy R."/>
            <person name="Gladieux P."/>
            <person name="Thoren M.H."/>
            <person name="Johannesson H."/>
        </authorList>
    </citation>
    <scope>NUCLEOTIDE SEQUENCE</scope>
    <source>
        <strain evidence="4">CBS 958.72</strain>
    </source>
</reference>
<evidence type="ECO:0000256" key="2">
    <source>
        <dbReference type="SAM" id="Phobius"/>
    </source>
</evidence>
<feature type="compositionally biased region" description="Low complexity" evidence="1">
    <location>
        <begin position="353"/>
        <end position="370"/>
    </location>
</feature>
<protein>
    <recommendedName>
        <fullName evidence="6">Mid2 domain-containing protein</fullName>
    </recommendedName>
</protein>
<feature type="region of interest" description="Disordered" evidence="1">
    <location>
        <begin position="179"/>
        <end position="292"/>
    </location>
</feature>
<feature type="compositionally biased region" description="Low complexity" evidence="1">
    <location>
        <begin position="188"/>
        <end position="264"/>
    </location>
</feature>
<dbReference type="EMBL" id="JAULSN010000002">
    <property type="protein sequence ID" value="KAK3380492.1"/>
    <property type="molecule type" value="Genomic_DNA"/>
</dbReference>
<reference evidence="4" key="1">
    <citation type="journal article" date="2023" name="Mol. Phylogenet. Evol.">
        <title>Genome-scale phylogeny and comparative genomics of the fungal order Sordariales.</title>
        <authorList>
            <person name="Hensen N."/>
            <person name="Bonometti L."/>
            <person name="Westerberg I."/>
            <person name="Brannstrom I.O."/>
            <person name="Guillou S."/>
            <person name="Cros-Aarteil S."/>
            <person name="Calhoun S."/>
            <person name="Haridas S."/>
            <person name="Kuo A."/>
            <person name="Mondo S."/>
            <person name="Pangilinan J."/>
            <person name="Riley R."/>
            <person name="LaButti K."/>
            <person name="Andreopoulos B."/>
            <person name="Lipzen A."/>
            <person name="Chen C."/>
            <person name="Yan M."/>
            <person name="Daum C."/>
            <person name="Ng V."/>
            <person name="Clum A."/>
            <person name="Steindorff A."/>
            <person name="Ohm R.A."/>
            <person name="Martin F."/>
            <person name="Silar P."/>
            <person name="Natvig D.O."/>
            <person name="Lalanne C."/>
            <person name="Gautier V."/>
            <person name="Ament-Velasquez S.L."/>
            <person name="Kruys A."/>
            <person name="Hutchinson M.I."/>
            <person name="Powell A.J."/>
            <person name="Barry K."/>
            <person name="Miller A.N."/>
            <person name="Grigoriev I.V."/>
            <person name="Debuchy R."/>
            <person name="Gladieux P."/>
            <person name="Hiltunen Thoren M."/>
            <person name="Johannesson H."/>
        </authorList>
    </citation>
    <scope>NUCLEOTIDE SEQUENCE</scope>
    <source>
        <strain evidence="4">CBS 958.72</strain>
    </source>
</reference>